<sequence length="81" mass="9085">MSYGQARWLMPITPALWKAKAGGSPEVGSSRPGCQHGEAPSLLKNTKNSWACWVWWHTPVIPATWEAEAGELLKTGRRRLW</sequence>
<feature type="region of interest" description="Disordered" evidence="1">
    <location>
        <begin position="20"/>
        <end position="39"/>
    </location>
</feature>
<reference evidence="2 3" key="1">
    <citation type="submission" date="2013-03" db="EMBL/GenBank/DDBJ databases">
        <authorList>
            <person name="Warren W."/>
            <person name="Wilson R.K."/>
        </authorList>
    </citation>
    <scope>NUCLEOTIDE SEQUENCE</scope>
</reference>
<keyword evidence="3" id="KW-1185">Reference proteome</keyword>
<reference evidence="2" key="3">
    <citation type="submission" date="2025-09" db="UniProtKB">
        <authorList>
            <consortium name="Ensembl"/>
        </authorList>
    </citation>
    <scope>IDENTIFICATION</scope>
</reference>
<protein>
    <submittedName>
        <fullName evidence="2">Uncharacterized protein</fullName>
    </submittedName>
</protein>
<accession>A0A7N9D1L1</accession>
<reference evidence="2" key="2">
    <citation type="submission" date="2025-08" db="UniProtKB">
        <authorList>
            <consortium name="Ensembl"/>
        </authorList>
    </citation>
    <scope>IDENTIFICATION</scope>
</reference>
<dbReference type="Ensembl" id="ENSMFAT00000082374.1">
    <property type="protein sequence ID" value="ENSMFAP00000059203.1"/>
    <property type="gene ID" value="ENSMFAG00000052108.1"/>
</dbReference>
<name>A0A7N9D1L1_MACFA</name>
<dbReference type="AlphaFoldDB" id="A0A7N9D1L1"/>
<dbReference type="GeneTree" id="ENSGT00940000163244"/>
<evidence type="ECO:0000313" key="3">
    <source>
        <dbReference type="Proteomes" id="UP000233100"/>
    </source>
</evidence>
<evidence type="ECO:0000256" key="1">
    <source>
        <dbReference type="SAM" id="MobiDB-lite"/>
    </source>
</evidence>
<proteinExistence type="predicted"/>
<organism evidence="2 3">
    <name type="scientific">Macaca fascicularis</name>
    <name type="common">Crab-eating macaque</name>
    <name type="synonym">Cynomolgus monkey</name>
    <dbReference type="NCBI Taxonomy" id="9541"/>
    <lineage>
        <taxon>Eukaryota</taxon>
        <taxon>Metazoa</taxon>
        <taxon>Chordata</taxon>
        <taxon>Craniata</taxon>
        <taxon>Vertebrata</taxon>
        <taxon>Euteleostomi</taxon>
        <taxon>Mammalia</taxon>
        <taxon>Eutheria</taxon>
        <taxon>Euarchontoglires</taxon>
        <taxon>Primates</taxon>
        <taxon>Haplorrhini</taxon>
        <taxon>Catarrhini</taxon>
        <taxon>Cercopithecidae</taxon>
        <taxon>Cercopithecinae</taxon>
        <taxon>Macaca</taxon>
    </lineage>
</organism>
<dbReference type="Proteomes" id="UP000233100">
    <property type="component" value="Chromosome 4"/>
</dbReference>
<evidence type="ECO:0000313" key="2">
    <source>
        <dbReference type="Ensembl" id="ENSMFAP00000059203.1"/>
    </source>
</evidence>